<dbReference type="EMBL" id="KB528912">
    <property type="protein sequence ID" value="EMP35270.1"/>
    <property type="molecule type" value="Genomic_DNA"/>
</dbReference>
<gene>
    <name evidence="1" type="ORF">UY3_07563</name>
</gene>
<evidence type="ECO:0000313" key="1">
    <source>
        <dbReference type="EMBL" id="EMP35270.1"/>
    </source>
</evidence>
<protein>
    <submittedName>
        <fullName evidence="1">Uncharacterized protein</fullName>
    </submittedName>
</protein>
<dbReference type="AlphaFoldDB" id="M7BI04"/>
<dbReference type="Proteomes" id="UP000031443">
    <property type="component" value="Unassembled WGS sequence"/>
</dbReference>
<evidence type="ECO:0000313" key="2">
    <source>
        <dbReference type="Proteomes" id="UP000031443"/>
    </source>
</evidence>
<proteinExistence type="predicted"/>
<accession>M7BI04</accession>
<reference evidence="2" key="1">
    <citation type="journal article" date="2013" name="Nat. Genet.">
        <title>The draft genomes of soft-shell turtle and green sea turtle yield insights into the development and evolution of the turtle-specific body plan.</title>
        <authorList>
            <person name="Wang Z."/>
            <person name="Pascual-Anaya J."/>
            <person name="Zadissa A."/>
            <person name="Li W."/>
            <person name="Niimura Y."/>
            <person name="Huang Z."/>
            <person name="Li C."/>
            <person name="White S."/>
            <person name="Xiong Z."/>
            <person name="Fang D."/>
            <person name="Wang B."/>
            <person name="Ming Y."/>
            <person name="Chen Y."/>
            <person name="Zheng Y."/>
            <person name="Kuraku S."/>
            <person name="Pignatelli M."/>
            <person name="Herrero J."/>
            <person name="Beal K."/>
            <person name="Nozawa M."/>
            <person name="Li Q."/>
            <person name="Wang J."/>
            <person name="Zhang H."/>
            <person name="Yu L."/>
            <person name="Shigenobu S."/>
            <person name="Wang J."/>
            <person name="Liu J."/>
            <person name="Flicek P."/>
            <person name="Searle S."/>
            <person name="Wang J."/>
            <person name="Kuratani S."/>
            <person name="Yin Y."/>
            <person name="Aken B."/>
            <person name="Zhang G."/>
            <person name="Irie N."/>
        </authorList>
    </citation>
    <scope>NUCLEOTIDE SEQUENCE [LARGE SCALE GENOMIC DNA]</scope>
</reference>
<name>M7BI04_CHEMY</name>
<sequence length="105" mass="12126">MPPKGFYYFLLNIGQVLLQRETSKEYFAQLHKPEVLSLLTPPTDLLFFNNSSALKLAQTVALCFLFTSLEVQTPFNVRTAPCKATGNCILHHWKNIPHTSYRWIR</sequence>
<organism evidence="1 2">
    <name type="scientific">Chelonia mydas</name>
    <name type="common">Green sea-turtle</name>
    <name type="synonym">Chelonia agassizi</name>
    <dbReference type="NCBI Taxonomy" id="8469"/>
    <lineage>
        <taxon>Eukaryota</taxon>
        <taxon>Metazoa</taxon>
        <taxon>Chordata</taxon>
        <taxon>Craniata</taxon>
        <taxon>Vertebrata</taxon>
        <taxon>Euteleostomi</taxon>
        <taxon>Archelosauria</taxon>
        <taxon>Testudinata</taxon>
        <taxon>Testudines</taxon>
        <taxon>Cryptodira</taxon>
        <taxon>Durocryptodira</taxon>
        <taxon>Americhelydia</taxon>
        <taxon>Chelonioidea</taxon>
        <taxon>Cheloniidae</taxon>
        <taxon>Chelonia</taxon>
    </lineage>
</organism>
<keyword evidence="2" id="KW-1185">Reference proteome</keyword>